<organism evidence="1 2">
    <name type="scientific">Chryseobacterium kimseyorum</name>
    <dbReference type="NCBI Taxonomy" id="2984028"/>
    <lineage>
        <taxon>Bacteria</taxon>
        <taxon>Pseudomonadati</taxon>
        <taxon>Bacteroidota</taxon>
        <taxon>Flavobacteriia</taxon>
        <taxon>Flavobacteriales</taxon>
        <taxon>Weeksellaceae</taxon>
        <taxon>Chryseobacterium group</taxon>
        <taxon>Chryseobacterium</taxon>
    </lineage>
</organism>
<proteinExistence type="predicted"/>
<comment type="caution">
    <text evidence="1">The sequence shown here is derived from an EMBL/GenBank/DDBJ whole genome shotgun (WGS) entry which is preliminary data.</text>
</comment>
<sequence>MTKEIKNLEQQIKDWKEKHGGVFELPVDDKTCYLRIPGMPDYQRAFTAMQDSGNSAFGEVMLEVLWLDGDKEIRTDNDYFTPAKKEVMKFLRYDDPIITDLPNRQKEIRIGDAVTVIRVITKEDVTMAERKNPGDKPFVTQNALYDLVKISADPVFDDKKNAAVRFPLFQAMEKIQNEKVAQLKKL</sequence>
<dbReference type="RefSeq" id="WP_264750091.1">
    <property type="nucleotide sequence ID" value="NZ_JAPDHW010000006.1"/>
</dbReference>
<dbReference type="Proteomes" id="UP001163731">
    <property type="component" value="Unassembled WGS sequence"/>
</dbReference>
<evidence type="ECO:0008006" key="3">
    <source>
        <dbReference type="Google" id="ProtNLM"/>
    </source>
</evidence>
<name>A0ABT3HYT5_9FLAO</name>
<protein>
    <recommendedName>
        <fullName evidence="3">Bacteriophage T4 Gp32 single-stranded DNA-binding domain-containing protein</fullName>
    </recommendedName>
</protein>
<gene>
    <name evidence="1" type="ORF">OMO38_10285</name>
</gene>
<evidence type="ECO:0000313" key="1">
    <source>
        <dbReference type="EMBL" id="MCW3168909.1"/>
    </source>
</evidence>
<dbReference type="EMBL" id="JAPDHW010000006">
    <property type="protein sequence ID" value="MCW3168909.1"/>
    <property type="molecule type" value="Genomic_DNA"/>
</dbReference>
<keyword evidence="2" id="KW-1185">Reference proteome</keyword>
<evidence type="ECO:0000313" key="2">
    <source>
        <dbReference type="Proteomes" id="UP001163731"/>
    </source>
</evidence>
<accession>A0ABT3HYT5</accession>
<reference evidence="1" key="1">
    <citation type="submission" date="2022-10" db="EMBL/GenBank/DDBJ databases">
        <title>Chryseobacterium babae sp. nov. isolated from the gut of the beetle Oryctes rhinoceros, and Chryseobacterium kimseyorum sp. nov., isolated from a stick insect rearing cage.</title>
        <authorList>
            <person name="Shelomi M."/>
            <person name="Han C.-J."/>
            <person name="Chen W.-M."/>
            <person name="Chen H.-K."/>
            <person name="Liaw S.-J."/>
            <person name="Muhle E."/>
            <person name="Clermont D."/>
        </authorList>
    </citation>
    <scope>NUCLEOTIDE SEQUENCE</scope>
    <source>
        <strain evidence="1">09-1422</strain>
    </source>
</reference>